<dbReference type="Proteomes" id="UP000184440">
    <property type="component" value="Unassembled WGS sequence"/>
</dbReference>
<dbReference type="Pfam" id="PF00041">
    <property type="entry name" value="fn3"/>
    <property type="match status" value="1"/>
</dbReference>
<dbReference type="RefSeq" id="WP_073262838.1">
    <property type="nucleotide sequence ID" value="NZ_FRCS01000013.1"/>
</dbReference>
<keyword evidence="6" id="KW-1185">Reference proteome</keyword>
<keyword evidence="2" id="KW-0624">Polysaccharide degradation</keyword>
<evidence type="ECO:0000259" key="4">
    <source>
        <dbReference type="PROSITE" id="PS50853"/>
    </source>
</evidence>
<dbReference type="OrthoDB" id="5192421at2"/>
<dbReference type="STRING" id="134849.SAMN05443668_113158"/>
<keyword evidence="1" id="KW-0378">Hydrolase</keyword>
<reference evidence="5 6" key="1">
    <citation type="submission" date="2016-11" db="EMBL/GenBank/DDBJ databases">
        <authorList>
            <person name="Jaros S."/>
            <person name="Januszkiewicz K."/>
            <person name="Wedrychowicz H."/>
        </authorList>
    </citation>
    <scope>NUCLEOTIDE SEQUENCE [LARGE SCALE GENOMIC DNA]</scope>
    <source>
        <strain evidence="5 6">DSM 46144</strain>
    </source>
</reference>
<evidence type="ECO:0000256" key="1">
    <source>
        <dbReference type="ARBA" id="ARBA00023295"/>
    </source>
</evidence>
<dbReference type="PROSITE" id="PS51318">
    <property type="entry name" value="TAT"/>
    <property type="match status" value="1"/>
</dbReference>
<feature type="signal peptide" evidence="3">
    <location>
        <begin position="1"/>
        <end position="28"/>
    </location>
</feature>
<keyword evidence="1" id="KW-0326">Glycosidase</keyword>
<gene>
    <name evidence="5" type="ORF">SAMN05443668_113158</name>
</gene>
<evidence type="ECO:0000313" key="5">
    <source>
        <dbReference type="EMBL" id="SHN46059.1"/>
    </source>
</evidence>
<organism evidence="5 6">
    <name type="scientific">Cryptosporangium aurantiacum</name>
    <dbReference type="NCBI Taxonomy" id="134849"/>
    <lineage>
        <taxon>Bacteria</taxon>
        <taxon>Bacillati</taxon>
        <taxon>Actinomycetota</taxon>
        <taxon>Actinomycetes</taxon>
        <taxon>Cryptosporangiales</taxon>
        <taxon>Cryptosporangiaceae</taxon>
        <taxon>Cryptosporangium</taxon>
    </lineage>
</organism>
<feature type="chain" id="PRO_5012952304" description="Fibronectin type-III domain-containing protein" evidence="3">
    <location>
        <begin position="29"/>
        <end position="135"/>
    </location>
</feature>
<sequence length="135" mass="14611">MRTRRLAVAVTGLAVLLGVLGPAAPAHADPYWRVQVTVTPGASSCTVGWVRSYWDGPVSAYKIWVVPQNIAPGASQTYRKVNVTPPAAGRATRVRVGSLTRGAPYVFWLEAFYPSYFRSGQVSMQVATSRVCKPT</sequence>
<evidence type="ECO:0000256" key="3">
    <source>
        <dbReference type="SAM" id="SignalP"/>
    </source>
</evidence>
<dbReference type="InterPro" id="IPR036116">
    <property type="entry name" value="FN3_sf"/>
</dbReference>
<dbReference type="GO" id="GO:0016798">
    <property type="term" value="F:hydrolase activity, acting on glycosyl bonds"/>
    <property type="evidence" value="ECO:0007669"/>
    <property type="project" value="UniProtKB-KW"/>
</dbReference>
<protein>
    <recommendedName>
        <fullName evidence="4">Fibronectin type-III domain-containing protein</fullName>
    </recommendedName>
</protein>
<dbReference type="AlphaFoldDB" id="A0A1M7RIS2"/>
<name>A0A1M7RIS2_9ACTN</name>
<dbReference type="InterPro" id="IPR006311">
    <property type="entry name" value="TAT_signal"/>
</dbReference>
<dbReference type="Gene3D" id="2.60.40.10">
    <property type="entry name" value="Immunoglobulins"/>
    <property type="match status" value="1"/>
</dbReference>
<evidence type="ECO:0000313" key="6">
    <source>
        <dbReference type="Proteomes" id="UP000184440"/>
    </source>
</evidence>
<dbReference type="InterPro" id="IPR003961">
    <property type="entry name" value="FN3_dom"/>
</dbReference>
<accession>A0A1M7RIS2</accession>
<proteinExistence type="predicted"/>
<dbReference type="SUPFAM" id="SSF49265">
    <property type="entry name" value="Fibronectin type III"/>
    <property type="match status" value="1"/>
</dbReference>
<keyword evidence="3" id="KW-0732">Signal</keyword>
<evidence type="ECO:0000256" key="2">
    <source>
        <dbReference type="ARBA" id="ARBA00023326"/>
    </source>
</evidence>
<dbReference type="EMBL" id="FRCS01000013">
    <property type="protein sequence ID" value="SHN46059.1"/>
    <property type="molecule type" value="Genomic_DNA"/>
</dbReference>
<dbReference type="GO" id="GO:0000272">
    <property type="term" value="P:polysaccharide catabolic process"/>
    <property type="evidence" value="ECO:0007669"/>
    <property type="project" value="UniProtKB-KW"/>
</dbReference>
<feature type="domain" description="Fibronectin type-III" evidence="4">
    <location>
        <begin position="30"/>
        <end position="135"/>
    </location>
</feature>
<dbReference type="InterPro" id="IPR013783">
    <property type="entry name" value="Ig-like_fold"/>
</dbReference>
<dbReference type="PROSITE" id="PS50853">
    <property type="entry name" value="FN3"/>
    <property type="match status" value="1"/>
</dbReference>
<keyword evidence="2" id="KW-0119">Carbohydrate metabolism</keyword>